<dbReference type="EMBL" id="JAUEDM010000001">
    <property type="protein sequence ID" value="KAK3330566.1"/>
    <property type="molecule type" value="Genomic_DNA"/>
</dbReference>
<name>A0AAE0ISP6_9PEZI</name>
<reference evidence="2" key="1">
    <citation type="journal article" date="2023" name="Mol. Phylogenet. Evol.">
        <title>Genome-scale phylogeny and comparative genomics of the fungal order Sordariales.</title>
        <authorList>
            <person name="Hensen N."/>
            <person name="Bonometti L."/>
            <person name="Westerberg I."/>
            <person name="Brannstrom I.O."/>
            <person name="Guillou S."/>
            <person name="Cros-Aarteil S."/>
            <person name="Calhoun S."/>
            <person name="Haridas S."/>
            <person name="Kuo A."/>
            <person name="Mondo S."/>
            <person name="Pangilinan J."/>
            <person name="Riley R."/>
            <person name="LaButti K."/>
            <person name="Andreopoulos B."/>
            <person name="Lipzen A."/>
            <person name="Chen C."/>
            <person name="Yan M."/>
            <person name="Daum C."/>
            <person name="Ng V."/>
            <person name="Clum A."/>
            <person name="Steindorff A."/>
            <person name="Ohm R.A."/>
            <person name="Martin F."/>
            <person name="Silar P."/>
            <person name="Natvig D.O."/>
            <person name="Lalanne C."/>
            <person name="Gautier V."/>
            <person name="Ament-Velasquez S.L."/>
            <person name="Kruys A."/>
            <person name="Hutchinson M.I."/>
            <person name="Powell A.J."/>
            <person name="Barry K."/>
            <person name="Miller A.N."/>
            <person name="Grigoriev I.V."/>
            <person name="Debuchy R."/>
            <person name="Gladieux P."/>
            <person name="Hiltunen Thoren M."/>
            <person name="Johannesson H."/>
        </authorList>
    </citation>
    <scope>NUCLEOTIDE SEQUENCE</scope>
    <source>
        <strain evidence="2">CBS 118394</strain>
    </source>
</reference>
<evidence type="ECO:0000313" key="2">
    <source>
        <dbReference type="EMBL" id="KAK3330566.1"/>
    </source>
</evidence>
<keyword evidence="1" id="KW-1133">Transmembrane helix</keyword>
<comment type="caution">
    <text evidence="2">The sequence shown here is derived from an EMBL/GenBank/DDBJ whole genome shotgun (WGS) entry which is preliminary data.</text>
</comment>
<evidence type="ECO:0000313" key="3">
    <source>
        <dbReference type="Proteomes" id="UP001283341"/>
    </source>
</evidence>
<keyword evidence="1" id="KW-0812">Transmembrane</keyword>
<feature type="transmembrane region" description="Helical" evidence="1">
    <location>
        <begin position="26"/>
        <end position="45"/>
    </location>
</feature>
<keyword evidence="3" id="KW-1185">Reference proteome</keyword>
<organism evidence="2 3">
    <name type="scientific">Apodospora peruviana</name>
    <dbReference type="NCBI Taxonomy" id="516989"/>
    <lineage>
        <taxon>Eukaryota</taxon>
        <taxon>Fungi</taxon>
        <taxon>Dikarya</taxon>
        <taxon>Ascomycota</taxon>
        <taxon>Pezizomycotina</taxon>
        <taxon>Sordariomycetes</taxon>
        <taxon>Sordariomycetidae</taxon>
        <taxon>Sordariales</taxon>
        <taxon>Lasiosphaeriaceae</taxon>
        <taxon>Apodospora</taxon>
    </lineage>
</organism>
<protein>
    <submittedName>
        <fullName evidence="2">Uncharacterized protein</fullName>
    </submittedName>
</protein>
<reference evidence="2" key="2">
    <citation type="submission" date="2023-06" db="EMBL/GenBank/DDBJ databases">
        <authorList>
            <consortium name="Lawrence Berkeley National Laboratory"/>
            <person name="Haridas S."/>
            <person name="Hensen N."/>
            <person name="Bonometti L."/>
            <person name="Westerberg I."/>
            <person name="Brannstrom I.O."/>
            <person name="Guillou S."/>
            <person name="Cros-Aarteil S."/>
            <person name="Calhoun S."/>
            <person name="Kuo A."/>
            <person name="Mondo S."/>
            <person name="Pangilinan J."/>
            <person name="Riley R."/>
            <person name="Labutti K."/>
            <person name="Andreopoulos B."/>
            <person name="Lipzen A."/>
            <person name="Chen C."/>
            <person name="Yanf M."/>
            <person name="Daum C."/>
            <person name="Ng V."/>
            <person name="Clum A."/>
            <person name="Steindorff A."/>
            <person name="Ohm R."/>
            <person name="Martin F."/>
            <person name="Silar P."/>
            <person name="Natvig D."/>
            <person name="Lalanne C."/>
            <person name="Gautier V."/>
            <person name="Ament-Velasquez S.L."/>
            <person name="Kruys A."/>
            <person name="Hutchinson M.I."/>
            <person name="Powell A.J."/>
            <person name="Barry K."/>
            <person name="Miller A.N."/>
            <person name="Grigoriev I.V."/>
            <person name="Debuchy R."/>
            <person name="Gladieux P."/>
            <person name="Thoren M.H."/>
            <person name="Johannesson H."/>
        </authorList>
    </citation>
    <scope>NUCLEOTIDE SEQUENCE</scope>
    <source>
        <strain evidence="2">CBS 118394</strain>
    </source>
</reference>
<dbReference type="Proteomes" id="UP001283341">
    <property type="component" value="Unassembled WGS sequence"/>
</dbReference>
<proteinExistence type="predicted"/>
<sequence length="87" mass="9918">MILRLNFSPKFAQEVGINLYAILQDWYNYMLFVIFGVVQFPRQYIRYQIHHLDSYRLFFGIGIIGKSGFGAAVAGAARHSVQDGMGI</sequence>
<dbReference type="AlphaFoldDB" id="A0AAE0ISP6"/>
<accession>A0AAE0ISP6</accession>
<feature type="transmembrane region" description="Helical" evidence="1">
    <location>
        <begin position="57"/>
        <end position="77"/>
    </location>
</feature>
<evidence type="ECO:0000256" key="1">
    <source>
        <dbReference type="SAM" id="Phobius"/>
    </source>
</evidence>
<keyword evidence="1" id="KW-0472">Membrane</keyword>
<gene>
    <name evidence="2" type="ORF">B0H66DRAFT_67931</name>
</gene>